<dbReference type="EMBL" id="CP000554">
    <property type="protein sequence ID" value="ABM77951.1"/>
    <property type="molecule type" value="Genomic_DNA"/>
</dbReference>
<evidence type="ECO:0000256" key="1">
    <source>
        <dbReference type="SAM" id="MobiDB-lite"/>
    </source>
</evidence>
<accession>A2C8Z1</accession>
<gene>
    <name evidence="2" type="ordered locus">P9303_12021</name>
</gene>
<dbReference type="Proteomes" id="UP000002274">
    <property type="component" value="Chromosome"/>
</dbReference>
<feature type="region of interest" description="Disordered" evidence="1">
    <location>
        <begin position="177"/>
        <end position="210"/>
    </location>
</feature>
<evidence type="ECO:0000313" key="3">
    <source>
        <dbReference type="Proteomes" id="UP000002274"/>
    </source>
</evidence>
<name>A2C8Z1_PROM3</name>
<dbReference type="HOGENOM" id="CLU_796764_0_0_3"/>
<reference evidence="2 3" key="1">
    <citation type="journal article" date="2007" name="PLoS Genet.">
        <title>Patterns and implications of gene gain and loss in the evolution of Prochlorococcus.</title>
        <authorList>
            <person name="Kettler G.C."/>
            <person name="Martiny A.C."/>
            <person name="Huang K."/>
            <person name="Zucker J."/>
            <person name="Coleman M.L."/>
            <person name="Rodrigue S."/>
            <person name="Chen F."/>
            <person name="Lapidus A."/>
            <person name="Ferriera S."/>
            <person name="Johnson J."/>
            <person name="Steglich C."/>
            <person name="Church G.M."/>
            <person name="Richardson P."/>
            <person name="Chisholm S.W."/>
        </authorList>
    </citation>
    <scope>NUCLEOTIDE SEQUENCE [LARGE SCALE GENOMIC DNA]</scope>
    <source>
        <strain evidence="2 3">MIT 9303</strain>
    </source>
</reference>
<protein>
    <submittedName>
        <fullName evidence="2">Uncharacterized protein</fullName>
    </submittedName>
</protein>
<dbReference type="KEGG" id="pmf:P9303_12021"/>
<evidence type="ECO:0000313" key="2">
    <source>
        <dbReference type="EMBL" id="ABM77951.1"/>
    </source>
</evidence>
<organism evidence="2 3">
    <name type="scientific">Prochlorococcus marinus (strain MIT 9303)</name>
    <dbReference type="NCBI Taxonomy" id="59922"/>
    <lineage>
        <taxon>Bacteria</taxon>
        <taxon>Bacillati</taxon>
        <taxon>Cyanobacteriota</taxon>
        <taxon>Cyanophyceae</taxon>
        <taxon>Synechococcales</taxon>
        <taxon>Prochlorococcaceae</taxon>
        <taxon>Prochlorococcus</taxon>
    </lineage>
</organism>
<proteinExistence type="predicted"/>
<sequence length="309" mass="33550">MNFKFFRPTVRNLKSNINAPAFKNTTYASHAARMDEAQDHFEASTLEGRTTKFDLDRGNSVMKELGSDVNADSILAEVGANKVSGMDSLTGQMGSTSRDEYGEQSLRDAIAGAKAMAGNEDNGGRTLWDAESGNHSAVVLYNRLVSECNKNPDLCDQSSMDSMECLAVDTHNQLAEATGTKPRQVPEKCKEGNDSRPGVDDNNGGGTIDARGWEKLSKSLTKDPIINPNGEDLDGGYLTYAHLKQMESDLRNAKDPVTNWGDEHYDNFAGAVVMDRMAVSLKAPATNWGDDSTSTVEVIDSVFSVTDIF</sequence>
<feature type="compositionally biased region" description="Basic and acidic residues" evidence="1">
    <location>
        <begin position="184"/>
        <end position="199"/>
    </location>
</feature>
<dbReference type="AlphaFoldDB" id="A2C8Z1"/>